<feature type="signal peptide" evidence="1">
    <location>
        <begin position="1"/>
        <end position="19"/>
    </location>
</feature>
<dbReference type="AlphaFoldDB" id="A0A1M6FP27"/>
<dbReference type="EMBL" id="QSCF01000006">
    <property type="protein sequence ID" value="RGX80104.1"/>
    <property type="molecule type" value="Genomic_DNA"/>
</dbReference>
<dbReference type="OrthoDB" id="1048473at2"/>
<dbReference type="Proteomes" id="UP000184192">
    <property type="component" value="Unassembled WGS sequence"/>
</dbReference>
<feature type="chain" id="PRO_5044562588" evidence="1">
    <location>
        <begin position="20"/>
        <end position="181"/>
    </location>
</feature>
<dbReference type="RefSeq" id="WP_025832622.1">
    <property type="nucleotide sequence ID" value="NZ_CABMFG010000006.1"/>
</dbReference>
<keyword evidence="1" id="KW-0732">Signal</keyword>
<evidence type="ECO:0000313" key="4">
    <source>
        <dbReference type="Proteomes" id="UP000184192"/>
    </source>
</evidence>
<name>A0A1M6FP27_9BACE</name>
<evidence type="ECO:0000313" key="5">
    <source>
        <dbReference type="Proteomes" id="UP000286075"/>
    </source>
</evidence>
<evidence type="ECO:0000313" key="3">
    <source>
        <dbReference type="EMBL" id="SHI99413.1"/>
    </source>
</evidence>
<dbReference type="eggNOG" id="ENOG5033PD7">
    <property type="taxonomic scope" value="Bacteria"/>
</dbReference>
<reference evidence="3" key="2">
    <citation type="submission" date="2016-11" db="EMBL/GenBank/DDBJ databases">
        <authorList>
            <person name="Jaros S."/>
            <person name="Januszkiewicz K."/>
            <person name="Wedrychowicz H."/>
        </authorList>
    </citation>
    <scope>NUCLEOTIDE SEQUENCE [LARGE SCALE GENOMIC DNA]</scope>
    <source>
        <strain evidence="3">DSM 26884</strain>
    </source>
</reference>
<organism evidence="3 4">
    <name type="scientific">Bacteroides stercorirosoris</name>
    <dbReference type="NCBI Taxonomy" id="871324"/>
    <lineage>
        <taxon>Bacteria</taxon>
        <taxon>Pseudomonadati</taxon>
        <taxon>Bacteroidota</taxon>
        <taxon>Bacteroidia</taxon>
        <taxon>Bacteroidales</taxon>
        <taxon>Bacteroidaceae</taxon>
        <taxon>Bacteroides</taxon>
    </lineage>
</organism>
<dbReference type="GeneID" id="92712352"/>
<accession>A0A1M6FP27</accession>
<evidence type="ECO:0000313" key="2">
    <source>
        <dbReference type="EMBL" id="RGX80104.1"/>
    </source>
</evidence>
<dbReference type="EMBL" id="FQZN01000012">
    <property type="protein sequence ID" value="SHI99413.1"/>
    <property type="molecule type" value="Genomic_DNA"/>
</dbReference>
<evidence type="ECO:0000256" key="1">
    <source>
        <dbReference type="SAM" id="SignalP"/>
    </source>
</evidence>
<gene>
    <name evidence="2" type="ORF">DXA68_05355</name>
    <name evidence="3" type="ORF">SAMN05444350_112135</name>
</gene>
<proteinExistence type="predicted"/>
<reference evidence="2 5" key="3">
    <citation type="submission" date="2018-08" db="EMBL/GenBank/DDBJ databases">
        <title>A genome reference for cultivated species of the human gut microbiota.</title>
        <authorList>
            <person name="Zou Y."/>
            <person name="Xue W."/>
            <person name="Luo G."/>
        </authorList>
    </citation>
    <scope>NUCLEOTIDE SEQUENCE [LARGE SCALE GENOMIC DNA]</scope>
    <source>
        <strain evidence="2 5">OF03-9BH</strain>
    </source>
</reference>
<sequence length="181" mass="20284">MKQIGLIILLCFLTIRVSAQNEIPADSIRNIDMSGVKDFDGFLLDMNLMKMATPEMPQFSLDIPDASKDYSFMFRMDPNVTYSQGYSNIFSLGSSTIYSMNPFGLTGFGSSPQNLQMGSFRLKNGMRINTYGEYNKDGRKVHNPSALPWERNNFKGAFELKSANGAFGIRIEVQQGKNGPY</sequence>
<keyword evidence="4" id="KW-1185">Reference proteome</keyword>
<reference evidence="4" key="1">
    <citation type="submission" date="2016-11" db="EMBL/GenBank/DDBJ databases">
        <authorList>
            <person name="Varghese N."/>
            <person name="Submissions S."/>
        </authorList>
    </citation>
    <scope>NUCLEOTIDE SEQUENCE [LARGE SCALE GENOMIC DNA]</scope>
    <source>
        <strain evidence="4">DSM 26884</strain>
    </source>
</reference>
<protein>
    <submittedName>
        <fullName evidence="2">Occludin</fullName>
    </submittedName>
</protein>
<dbReference type="Proteomes" id="UP000286075">
    <property type="component" value="Unassembled WGS sequence"/>
</dbReference>